<accession>A0ABX0NKN5</accession>
<dbReference type="EMBL" id="WHJG01000135">
    <property type="protein sequence ID" value="NHZ84186.1"/>
    <property type="molecule type" value="Genomic_DNA"/>
</dbReference>
<keyword evidence="1" id="KW-0233">DNA recombination</keyword>
<evidence type="ECO:0000313" key="3">
    <source>
        <dbReference type="EMBL" id="NHZ84186.1"/>
    </source>
</evidence>
<name>A0ABX0NKN5_9BURK</name>
<sequence>MGHLRISKQDDPFDDTIEDGGKLRPLPADEQAWLRDALLTCDHTETILIHALALATGARIQTVLTFRVKTVNSPIRGSGLVRILAGPHRGHNTGIDTKNNKCITLQVPDWLYFDLQTYAGSDRARRRRKKAPGGDHPDQYLFLSPQGLPLYVAKQDQHYGERLSRHKKRGQTVRAYIAKYIIPHVRRSHSPTFSYRFHDLRATFGMNLMDACKKRIEAGEITYTAALNMVSGRMCHSSPVITERYFNYHY</sequence>
<dbReference type="InterPro" id="IPR011010">
    <property type="entry name" value="DNA_brk_join_enz"/>
</dbReference>
<protein>
    <recommendedName>
        <fullName evidence="5">Tyr recombinase domain-containing protein</fullName>
    </recommendedName>
</protein>
<organism evidence="3 4">
    <name type="scientific">Massilia frigida</name>
    <dbReference type="NCBI Taxonomy" id="2609281"/>
    <lineage>
        <taxon>Bacteria</taxon>
        <taxon>Pseudomonadati</taxon>
        <taxon>Pseudomonadota</taxon>
        <taxon>Betaproteobacteria</taxon>
        <taxon>Burkholderiales</taxon>
        <taxon>Oxalobacteraceae</taxon>
        <taxon>Telluria group</taxon>
        <taxon>Massilia</taxon>
    </lineage>
</organism>
<dbReference type="Gene3D" id="1.10.443.10">
    <property type="entry name" value="Intergrase catalytic core"/>
    <property type="match status" value="1"/>
</dbReference>
<evidence type="ECO:0008006" key="5">
    <source>
        <dbReference type="Google" id="ProtNLM"/>
    </source>
</evidence>
<evidence type="ECO:0000256" key="2">
    <source>
        <dbReference type="SAM" id="MobiDB-lite"/>
    </source>
</evidence>
<reference evidence="3 4" key="1">
    <citation type="submission" date="2019-10" db="EMBL/GenBank/DDBJ databases">
        <title>Taxonomy of Antarctic Massilia spp.: description of Massilia rubra sp. nov., Massilia aquatica sp. nov., Massilia mucilaginosa sp. nov., Massilia frigida sp. nov. isolated from streams, lakes and regoliths.</title>
        <authorList>
            <person name="Holochova P."/>
            <person name="Sedlacek I."/>
            <person name="Kralova S."/>
            <person name="Maslanova I."/>
            <person name="Busse H.-J."/>
            <person name="Stankova E."/>
            <person name="Vrbovska V."/>
            <person name="Kovarovic V."/>
            <person name="Bartak M."/>
            <person name="Svec P."/>
            <person name="Pantucek R."/>
        </authorList>
    </citation>
    <scope>NUCLEOTIDE SEQUENCE [LARGE SCALE GENOMIC DNA]</scope>
    <source>
        <strain evidence="3 4">CCM 8695</strain>
    </source>
</reference>
<gene>
    <name evidence="3" type="ORF">F2P44_33810</name>
</gene>
<evidence type="ECO:0000256" key="1">
    <source>
        <dbReference type="ARBA" id="ARBA00023172"/>
    </source>
</evidence>
<feature type="region of interest" description="Disordered" evidence="2">
    <location>
        <begin position="1"/>
        <end position="20"/>
    </location>
</feature>
<comment type="caution">
    <text evidence="3">The sequence shown here is derived from an EMBL/GenBank/DDBJ whole genome shotgun (WGS) entry which is preliminary data.</text>
</comment>
<dbReference type="Proteomes" id="UP000621455">
    <property type="component" value="Unassembled WGS sequence"/>
</dbReference>
<proteinExistence type="predicted"/>
<evidence type="ECO:0000313" key="4">
    <source>
        <dbReference type="Proteomes" id="UP000621455"/>
    </source>
</evidence>
<dbReference type="SUPFAM" id="SSF56349">
    <property type="entry name" value="DNA breaking-rejoining enzymes"/>
    <property type="match status" value="1"/>
</dbReference>
<dbReference type="RefSeq" id="WP_167094562.1">
    <property type="nucleotide sequence ID" value="NZ_WHJG01000135.1"/>
</dbReference>
<dbReference type="InterPro" id="IPR013762">
    <property type="entry name" value="Integrase-like_cat_sf"/>
</dbReference>
<keyword evidence="4" id="KW-1185">Reference proteome</keyword>